<dbReference type="PANTHER" id="PTHR31635:SF196">
    <property type="entry name" value="REVERSE TRANSCRIPTASE DOMAIN-CONTAINING PROTEIN-RELATED"/>
    <property type="match status" value="1"/>
</dbReference>
<proteinExistence type="predicted"/>
<evidence type="ECO:0000313" key="3">
    <source>
        <dbReference type="Proteomes" id="UP001151760"/>
    </source>
</evidence>
<evidence type="ECO:0000313" key="2">
    <source>
        <dbReference type="EMBL" id="GJS58111.1"/>
    </source>
</evidence>
<dbReference type="EMBL" id="BQNB010009056">
    <property type="protein sequence ID" value="GJS58111.1"/>
    <property type="molecule type" value="Genomic_DNA"/>
</dbReference>
<evidence type="ECO:0000259" key="1">
    <source>
        <dbReference type="Pfam" id="PF00078"/>
    </source>
</evidence>
<keyword evidence="2" id="KW-0695">RNA-directed DNA polymerase</keyword>
<name>A0ABQ4WZM2_9ASTR</name>
<dbReference type="Gene3D" id="3.60.10.10">
    <property type="entry name" value="Endonuclease/exonuclease/phosphatase"/>
    <property type="match status" value="1"/>
</dbReference>
<dbReference type="GO" id="GO:0003964">
    <property type="term" value="F:RNA-directed DNA polymerase activity"/>
    <property type="evidence" value="ECO:0007669"/>
    <property type="project" value="UniProtKB-KW"/>
</dbReference>
<dbReference type="SUPFAM" id="SSF54928">
    <property type="entry name" value="RNA-binding domain, RBD"/>
    <property type="match status" value="1"/>
</dbReference>
<dbReference type="CDD" id="cd00590">
    <property type="entry name" value="RRM_SF"/>
    <property type="match status" value="1"/>
</dbReference>
<keyword evidence="2" id="KW-0808">Transferase</keyword>
<dbReference type="PANTHER" id="PTHR31635">
    <property type="entry name" value="REVERSE TRANSCRIPTASE DOMAIN-CONTAINING PROTEIN-RELATED"/>
    <property type="match status" value="1"/>
</dbReference>
<keyword evidence="2" id="KW-0548">Nucleotidyltransferase</keyword>
<sequence length="736" mass="84225">MSKLDGTCSVLGKNYWTKEEFLPFGRIVDVYIASNRSKQGKRFGFVRFLSVHNEVDFENSLSNVWIGSYHVFVLVAKFQRNPKSDSISLKIPSSENLQPITSHVRPIFNTNSTVEFSSKQSYACVTHGETRPRDVSQTNVDNIKSIQLGEDDLIKVEDTSTVVLVKVKEIDTISNMYHVCQIGGFVDVKIHYVGGLWVWIQFTSAKSCEAFKSNESLKKLWTFVMVASPTFVVDKRMIWIKISGLPVCAWGSSAFKKVANQFCKFKFFDDDVEGPMSTGRACIATKVQSPISEKEHRSTNENVNPNETLDDFVKQMVEDEDEIKASAQGHQSDDFIPPDIKKDVAINDEASSDVLRMINGIEVNQRGLVIFFSSGDAAIFNDFIHDTGLIDLPMSGRRFTWMNKVGSKMSKLHRFLLSDDVIHDVPNLQVVALDRVWLDHNHILLHSKKYDFGPIPFNIFISWFDRLDFEDVVKEKWAAITNEESSSSKPIHTKLKDLKYHLKLRYSHTKDVEFSRRNFLMAELRDLENKMDDGHASDEEKTIRINRLQELDNLEKTESMDLVQKARVKWEAFVVNFFSTSTLSQGSNSAFITLIPKVSNPLFIKDYRPISLISLHYKIVAKILANRLSKVIDSIISPEQSAFILGQQILDGPLILSEIIDWYKKCKKKLMLFKVDFEKAFDSADNLPYLRPYSPYLLVLITGTSQSRQHACVLDDEQQVYMELCPNENFDLSRWL</sequence>
<organism evidence="2 3">
    <name type="scientific">Tanacetum coccineum</name>
    <dbReference type="NCBI Taxonomy" id="301880"/>
    <lineage>
        <taxon>Eukaryota</taxon>
        <taxon>Viridiplantae</taxon>
        <taxon>Streptophyta</taxon>
        <taxon>Embryophyta</taxon>
        <taxon>Tracheophyta</taxon>
        <taxon>Spermatophyta</taxon>
        <taxon>Magnoliopsida</taxon>
        <taxon>eudicotyledons</taxon>
        <taxon>Gunneridae</taxon>
        <taxon>Pentapetalae</taxon>
        <taxon>asterids</taxon>
        <taxon>campanulids</taxon>
        <taxon>Asterales</taxon>
        <taxon>Asteraceae</taxon>
        <taxon>Asteroideae</taxon>
        <taxon>Anthemideae</taxon>
        <taxon>Anthemidinae</taxon>
        <taxon>Tanacetum</taxon>
    </lineage>
</organism>
<dbReference type="InterPro" id="IPR000477">
    <property type="entry name" value="RT_dom"/>
</dbReference>
<dbReference type="Pfam" id="PF00078">
    <property type="entry name" value="RVT_1"/>
    <property type="match status" value="1"/>
</dbReference>
<gene>
    <name evidence="2" type="ORF">Tco_0652895</name>
</gene>
<keyword evidence="3" id="KW-1185">Reference proteome</keyword>
<protein>
    <submittedName>
        <fullName evidence="2">RNA-directed DNA polymerase, eukaryota, reverse transcriptase zinc-binding domain protein</fullName>
    </submittedName>
</protein>
<dbReference type="CDD" id="cd01650">
    <property type="entry name" value="RT_nLTR_like"/>
    <property type="match status" value="1"/>
</dbReference>
<accession>A0ABQ4WZM2</accession>
<dbReference type="InterPro" id="IPR035979">
    <property type="entry name" value="RBD_domain_sf"/>
</dbReference>
<comment type="caution">
    <text evidence="2">The sequence shown here is derived from an EMBL/GenBank/DDBJ whole genome shotgun (WGS) entry which is preliminary data.</text>
</comment>
<feature type="domain" description="Reverse transcriptase" evidence="1">
    <location>
        <begin position="595"/>
        <end position="684"/>
    </location>
</feature>
<dbReference type="InterPro" id="IPR036691">
    <property type="entry name" value="Endo/exonu/phosph_ase_sf"/>
</dbReference>
<reference evidence="2" key="1">
    <citation type="journal article" date="2022" name="Int. J. Mol. Sci.">
        <title>Draft Genome of Tanacetum Coccineum: Genomic Comparison of Closely Related Tanacetum-Family Plants.</title>
        <authorList>
            <person name="Yamashiro T."/>
            <person name="Shiraishi A."/>
            <person name="Nakayama K."/>
            <person name="Satake H."/>
        </authorList>
    </citation>
    <scope>NUCLEOTIDE SEQUENCE</scope>
</reference>
<reference evidence="2" key="2">
    <citation type="submission" date="2022-01" db="EMBL/GenBank/DDBJ databases">
        <authorList>
            <person name="Yamashiro T."/>
            <person name="Shiraishi A."/>
            <person name="Satake H."/>
            <person name="Nakayama K."/>
        </authorList>
    </citation>
    <scope>NUCLEOTIDE SEQUENCE</scope>
</reference>
<dbReference type="Proteomes" id="UP001151760">
    <property type="component" value="Unassembled WGS sequence"/>
</dbReference>